<keyword evidence="4" id="KW-1185">Reference proteome</keyword>
<feature type="domain" description="Response regulatory" evidence="2">
    <location>
        <begin position="6"/>
        <end position="137"/>
    </location>
</feature>
<evidence type="ECO:0000256" key="1">
    <source>
        <dbReference type="PROSITE-ProRule" id="PRU00169"/>
    </source>
</evidence>
<protein>
    <submittedName>
        <fullName evidence="3">Response regulator</fullName>
    </submittedName>
</protein>
<dbReference type="EMBL" id="JACYGY010000001">
    <property type="protein sequence ID" value="MBE9464250.1"/>
    <property type="molecule type" value="Genomic_DNA"/>
</dbReference>
<name>A0ABR9WFG3_9BACT</name>
<dbReference type="SMART" id="SM00448">
    <property type="entry name" value="REC"/>
    <property type="match status" value="1"/>
</dbReference>
<evidence type="ECO:0000313" key="4">
    <source>
        <dbReference type="Proteomes" id="UP000634134"/>
    </source>
</evidence>
<keyword evidence="1" id="KW-0597">Phosphoprotein</keyword>
<dbReference type="SUPFAM" id="SSF52172">
    <property type="entry name" value="CheY-like"/>
    <property type="match status" value="1"/>
</dbReference>
<dbReference type="InterPro" id="IPR011006">
    <property type="entry name" value="CheY-like_superfamily"/>
</dbReference>
<comment type="caution">
    <text evidence="3">The sequence shown here is derived from an EMBL/GenBank/DDBJ whole genome shotgun (WGS) entry which is preliminary data.</text>
</comment>
<dbReference type="Proteomes" id="UP000634134">
    <property type="component" value="Unassembled WGS sequence"/>
</dbReference>
<reference evidence="4" key="1">
    <citation type="submission" date="2023-07" db="EMBL/GenBank/DDBJ databases">
        <title>Dyadobacter sp. nov 'subterranea' isolated from contaminted grondwater.</title>
        <authorList>
            <person name="Szabo I."/>
            <person name="Al-Omari J."/>
            <person name="Szerdahelyi S.G."/>
            <person name="Rado J."/>
        </authorList>
    </citation>
    <scope>NUCLEOTIDE SEQUENCE [LARGE SCALE GENOMIC DNA]</scope>
    <source>
        <strain evidence="4">UP-52</strain>
    </source>
</reference>
<dbReference type="InterPro" id="IPR001789">
    <property type="entry name" value="Sig_transdc_resp-reg_receiver"/>
</dbReference>
<organism evidence="3 4">
    <name type="scientific">Dyadobacter subterraneus</name>
    <dbReference type="NCBI Taxonomy" id="2773304"/>
    <lineage>
        <taxon>Bacteria</taxon>
        <taxon>Pseudomonadati</taxon>
        <taxon>Bacteroidota</taxon>
        <taxon>Cytophagia</taxon>
        <taxon>Cytophagales</taxon>
        <taxon>Spirosomataceae</taxon>
        <taxon>Dyadobacter</taxon>
    </lineage>
</organism>
<gene>
    <name evidence="3" type="ORF">IEE83_20375</name>
</gene>
<sequence>MTDRKELYIVDDSADHRFVLENIFTKFLPQYPVRFFEGAQDLYHFLILQSAPDYKGILPGLIILDLKMPSINGYELLKLLRKTPDNEKTQWRSLPVVMMSSEYAPQEIIQCYQAGANSYLTKPLIFEELRDVLFTTCQYWLDFNRSPSLN</sequence>
<accession>A0ABR9WFG3</accession>
<dbReference type="RefSeq" id="WP_194122322.1">
    <property type="nucleotide sequence ID" value="NZ_JACYGY010000001.1"/>
</dbReference>
<dbReference type="Gene3D" id="3.40.50.2300">
    <property type="match status" value="1"/>
</dbReference>
<evidence type="ECO:0000259" key="2">
    <source>
        <dbReference type="PROSITE" id="PS50110"/>
    </source>
</evidence>
<dbReference type="PANTHER" id="PTHR44520">
    <property type="entry name" value="RESPONSE REGULATOR RCP1-RELATED"/>
    <property type="match status" value="1"/>
</dbReference>
<dbReference type="InterPro" id="IPR052893">
    <property type="entry name" value="TCS_response_regulator"/>
</dbReference>
<dbReference type="PROSITE" id="PS50110">
    <property type="entry name" value="RESPONSE_REGULATORY"/>
    <property type="match status" value="1"/>
</dbReference>
<feature type="modified residue" description="4-aspartylphosphate" evidence="1">
    <location>
        <position position="65"/>
    </location>
</feature>
<dbReference type="Pfam" id="PF00072">
    <property type="entry name" value="Response_reg"/>
    <property type="match status" value="1"/>
</dbReference>
<proteinExistence type="predicted"/>
<evidence type="ECO:0000313" key="3">
    <source>
        <dbReference type="EMBL" id="MBE9464250.1"/>
    </source>
</evidence>
<dbReference type="PANTHER" id="PTHR44520:SF1">
    <property type="entry name" value="TWO-COMPONENT SYSTEM REGULATORY PROTEIN"/>
    <property type="match status" value="1"/>
</dbReference>